<evidence type="ECO:0000256" key="2">
    <source>
        <dbReference type="ARBA" id="ARBA00006247"/>
    </source>
</evidence>
<dbReference type="PANTHER" id="PTHR43808:SF31">
    <property type="entry name" value="N-ACETYL-L-CITRULLINE DEACETYLASE"/>
    <property type="match status" value="1"/>
</dbReference>
<dbReference type="InterPro" id="IPR002933">
    <property type="entry name" value="Peptidase_M20"/>
</dbReference>
<evidence type="ECO:0000256" key="5">
    <source>
        <dbReference type="ARBA" id="ARBA00022801"/>
    </source>
</evidence>
<dbReference type="Gene3D" id="3.30.70.360">
    <property type="match status" value="2"/>
</dbReference>
<dbReference type="AlphaFoldDB" id="A0A7W8CZA9"/>
<evidence type="ECO:0000256" key="7">
    <source>
        <dbReference type="ARBA" id="ARBA00022997"/>
    </source>
</evidence>
<keyword evidence="4" id="KW-0479">Metal-binding</keyword>
<keyword evidence="10" id="KW-1185">Reference proteome</keyword>
<evidence type="ECO:0000256" key="4">
    <source>
        <dbReference type="ARBA" id="ARBA00022723"/>
    </source>
</evidence>
<dbReference type="PANTHER" id="PTHR43808">
    <property type="entry name" value="ACETYLORNITHINE DEACETYLASE"/>
    <property type="match status" value="1"/>
</dbReference>
<dbReference type="EMBL" id="JACHHK010000004">
    <property type="protein sequence ID" value="MBB5183183.1"/>
    <property type="molecule type" value="Genomic_DNA"/>
</dbReference>
<reference evidence="9 10" key="1">
    <citation type="submission" date="2020-08" db="EMBL/GenBank/DDBJ databases">
        <title>Genomic Encyclopedia of Type Strains, Phase IV (KMG-IV): sequencing the most valuable type-strain genomes for metagenomic binning, comparative biology and taxonomic classification.</title>
        <authorList>
            <person name="Goeker M."/>
        </authorList>
    </citation>
    <scope>NUCLEOTIDE SEQUENCE [LARGE SCALE GENOMIC DNA]</scope>
    <source>
        <strain evidence="9 10">DSM 25799</strain>
    </source>
</reference>
<dbReference type="InterPro" id="IPR050072">
    <property type="entry name" value="Peptidase_M20A"/>
</dbReference>
<dbReference type="GO" id="GO:0009014">
    <property type="term" value="F:succinyl-diaminopimelate desuccinylase activity"/>
    <property type="evidence" value="ECO:0007669"/>
    <property type="project" value="UniProtKB-EC"/>
</dbReference>
<keyword evidence="8" id="KW-0482">Metalloprotease</keyword>
<dbReference type="SUPFAM" id="SSF55031">
    <property type="entry name" value="Bacterial exopeptidase dimerisation domain"/>
    <property type="match status" value="1"/>
</dbReference>
<dbReference type="SUPFAM" id="SSF53187">
    <property type="entry name" value="Zn-dependent exopeptidases"/>
    <property type="match status" value="1"/>
</dbReference>
<evidence type="ECO:0000256" key="3">
    <source>
        <dbReference type="ARBA" id="ARBA00022670"/>
    </source>
</evidence>
<comment type="caution">
    <text evidence="9">The sequence shown here is derived from an EMBL/GenBank/DDBJ whole genome shotgun (WGS) entry which is preliminary data.</text>
</comment>
<evidence type="ECO:0000256" key="1">
    <source>
        <dbReference type="ARBA" id="ARBA00001947"/>
    </source>
</evidence>
<evidence type="ECO:0000313" key="10">
    <source>
        <dbReference type="Proteomes" id="UP000539953"/>
    </source>
</evidence>
<comment type="similarity">
    <text evidence="2">Belongs to the peptidase M20A family.</text>
</comment>
<dbReference type="RefSeq" id="WP_343052913.1">
    <property type="nucleotide sequence ID" value="NZ_JACHHK010000004.1"/>
</dbReference>
<dbReference type="NCBIfam" id="TIGR01887">
    <property type="entry name" value="dipeptidaselike"/>
    <property type="match status" value="1"/>
</dbReference>
<dbReference type="GO" id="GO:0008237">
    <property type="term" value="F:metallopeptidase activity"/>
    <property type="evidence" value="ECO:0007669"/>
    <property type="project" value="UniProtKB-KW"/>
</dbReference>
<accession>A0A7W8CZA9</accession>
<keyword evidence="5 9" id="KW-0378">Hydrolase</keyword>
<dbReference type="EC" id="3.5.1.18" evidence="9"/>
<organism evidence="9 10">
    <name type="scientific">Catenisphaera adipataccumulans</name>
    <dbReference type="NCBI Taxonomy" id="700500"/>
    <lineage>
        <taxon>Bacteria</taxon>
        <taxon>Bacillati</taxon>
        <taxon>Bacillota</taxon>
        <taxon>Erysipelotrichia</taxon>
        <taxon>Erysipelotrichales</taxon>
        <taxon>Erysipelotrichaceae</taxon>
        <taxon>Catenisphaera</taxon>
    </lineage>
</organism>
<sequence length="470" mass="52610">MIECEVKEMNFREEINRYQEDMLNDLNTLVQVESTRDLSTAAEHAPFGKNCRKVLDHVLAIGQRDGFQTEDIDGYAGLITYGQGTETFGILGHMDIVPIGDDWTKEPLQVTLKDGYLFGRGVLDDKGPFMAAYYAVKMIRDLHIPLKKRIMMIAGCDEESGMSCIEYYKKHAEIPQTGFVPDADFPVIYGEKGGLHVSLKSHDHTVIEKLNAGSRPNIVIGKADCYVKTISPQQRKLFDFYCAANHIQGTIKETEGSVQLHIDGVFSHAAMPWLGINAAMHLLNYVGIAYGDQLANDLYSILYDWQGKPMDLCQNGMYMGFLTLNVGMIRMENDETSVLLDIRYPNDTNAQEIMDHINQACEALPSKVEAHLDSDMVPLFVDPDSDLVNTLMDAYRKYTGDTFSCPITIGGGTYARMFDHFVSYGPVMPREQKTTDDFVGGCHQRDEGIKLDDLLTAAAIYAEAIVRLCQ</sequence>
<comment type="cofactor">
    <cofactor evidence="1">
        <name>Zn(2+)</name>
        <dbReference type="ChEBI" id="CHEBI:29105"/>
    </cofactor>
</comment>
<dbReference type="GO" id="GO:0016805">
    <property type="term" value="F:dipeptidase activity"/>
    <property type="evidence" value="ECO:0007669"/>
    <property type="project" value="UniProtKB-KW"/>
</dbReference>
<gene>
    <name evidence="9" type="ORF">HNQ47_001204</name>
</gene>
<dbReference type="GO" id="GO:0008270">
    <property type="term" value="F:zinc ion binding"/>
    <property type="evidence" value="ECO:0007669"/>
    <property type="project" value="InterPro"/>
</dbReference>
<dbReference type="Proteomes" id="UP000539953">
    <property type="component" value="Unassembled WGS sequence"/>
</dbReference>
<evidence type="ECO:0000256" key="6">
    <source>
        <dbReference type="ARBA" id="ARBA00022833"/>
    </source>
</evidence>
<name>A0A7W8CZA9_9FIRM</name>
<keyword evidence="7" id="KW-0224">Dipeptidase</keyword>
<keyword evidence="3" id="KW-0645">Protease</keyword>
<dbReference type="GO" id="GO:0006526">
    <property type="term" value="P:L-arginine biosynthetic process"/>
    <property type="evidence" value="ECO:0007669"/>
    <property type="project" value="TreeGrafter"/>
</dbReference>
<dbReference type="InterPro" id="IPR010964">
    <property type="entry name" value="M20A_pepV-rel"/>
</dbReference>
<dbReference type="NCBIfam" id="NF005591">
    <property type="entry name" value="PRK07318.1"/>
    <property type="match status" value="1"/>
</dbReference>
<dbReference type="Gene3D" id="3.40.630.10">
    <property type="entry name" value="Zn peptidases"/>
    <property type="match status" value="1"/>
</dbReference>
<protein>
    <submittedName>
        <fullName evidence="9">Succinyl-diaminopimelate desuccinylase</fullName>
        <ecNumber evidence="9">3.5.1.18</ecNumber>
    </submittedName>
</protein>
<dbReference type="GO" id="GO:0006508">
    <property type="term" value="P:proteolysis"/>
    <property type="evidence" value="ECO:0007669"/>
    <property type="project" value="UniProtKB-KW"/>
</dbReference>
<evidence type="ECO:0000256" key="8">
    <source>
        <dbReference type="ARBA" id="ARBA00023049"/>
    </source>
</evidence>
<dbReference type="Pfam" id="PF01546">
    <property type="entry name" value="Peptidase_M20"/>
    <property type="match status" value="1"/>
</dbReference>
<keyword evidence="6" id="KW-0862">Zinc</keyword>
<evidence type="ECO:0000313" key="9">
    <source>
        <dbReference type="EMBL" id="MBB5183183.1"/>
    </source>
</evidence>
<dbReference type="GO" id="GO:0008777">
    <property type="term" value="F:acetylornithine deacetylase activity"/>
    <property type="evidence" value="ECO:0007669"/>
    <property type="project" value="TreeGrafter"/>
</dbReference>
<dbReference type="InterPro" id="IPR036264">
    <property type="entry name" value="Bact_exopeptidase_dim_dom"/>
</dbReference>
<proteinExistence type="inferred from homology"/>